<keyword evidence="2" id="KW-1185">Reference proteome</keyword>
<evidence type="ECO:0000313" key="2">
    <source>
        <dbReference type="Proteomes" id="UP001499954"/>
    </source>
</evidence>
<reference evidence="2" key="1">
    <citation type="journal article" date="2019" name="Int. J. Syst. Evol. Microbiol.">
        <title>The Global Catalogue of Microorganisms (GCM) 10K type strain sequencing project: providing services to taxonomists for standard genome sequencing and annotation.</title>
        <authorList>
            <consortium name="The Broad Institute Genomics Platform"/>
            <consortium name="The Broad Institute Genome Sequencing Center for Infectious Disease"/>
            <person name="Wu L."/>
            <person name="Ma J."/>
        </authorList>
    </citation>
    <scope>NUCLEOTIDE SEQUENCE [LARGE SCALE GENOMIC DNA]</scope>
    <source>
        <strain evidence="2">JCM 13584</strain>
    </source>
</reference>
<name>A0ABP5CIL2_9MICO</name>
<dbReference type="Proteomes" id="UP001499954">
    <property type="component" value="Unassembled WGS sequence"/>
</dbReference>
<sequence length="387" mass="40408">MTGYRGLTWDHPRGRRALEAAAARSGGGDSADGTTVPIITWDVHSLEGFESAPIEELAERYDVIVLDHPHLGDALAAGVLRPIDDLYQAAFVVGLRSGAVGPSTASYTVDGRLWALPLDAATQVAVRDPERLDASPATWTEVLALAEGGGAPVALSLAGPHALLSVMSMCVAFGREPSVVPGAGLLNADVAASAVELLAAIASRAPAGSADLNPIGLLERMRHDRDIAYIPLVYGYVNYAVGDRALRFDNAPATIAFGRRGSTIGGTGIAFTTRSTPDRALLAHLGHLLDPAVQAGFIPEHDGQPSLRAAWRDDALNAASGGFYRDTLATIEQSWVRPRVPGFTPFQSEASALLRDAILGGASPSATIAAVNASFDALASTTERRHA</sequence>
<dbReference type="RefSeq" id="WP_157415840.1">
    <property type="nucleotide sequence ID" value="NZ_BAAAMK010000009.1"/>
</dbReference>
<dbReference type="Gene3D" id="3.40.190.10">
    <property type="entry name" value="Periplasmic binding protein-like II"/>
    <property type="match status" value="2"/>
</dbReference>
<protein>
    <submittedName>
        <fullName evidence="1">Extracellular solute-binding protein</fullName>
    </submittedName>
</protein>
<dbReference type="SUPFAM" id="SSF53850">
    <property type="entry name" value="Periplasmic binding protein-like II"/>
    <property type="match status" value="1"/>
</dbReference>
<evidence type="ECO:0000313" key="1">
    <source>
        <dbReference type="EMBL" id="GAA1963630.1"/>
    </source>
</evidence>
<accession>A0ABP5CIL2</accession>
<organism evidence="1 2">
    <name type="scientific">Agromyces allii</name>
    <dbReference type="NCBI Taxonomy" id="393607"/>
    <lineage>
        <taxon>Bacteria</taxon>
        <taxon>Bacillati</taxon>
        <taxon>Actinomycetota</taxon>
        <taxon>Actinomycetes</taxon>
        <taxon>Micrococcales</taxon>
        <taxon>Microbacteriaceae</taxon>
        <taxon>Agromyces</taxon>
    </lineage>
</organism>
<gene>
    <name evidence="1" type="ORF">GCM10009717_33050</name>
</gene>
<dbReference type="EMBL" id="BAAAMK010000009">
    <property type="protein sequence ID" value="GAA1963630.1"/>
    <property type="molecule type" value="Genomic_DNA"/>
</dbReference>
<comment type="caution">
    <text evidence="1">The sequence shown here is derived from an EMBL/GenBank/DDBJ whole genome shotgun (WGS) entry which is preliminary data.</text>
</comment>
<proteinExistence type="predicted"/>